<protein>
    <submittedName>
        <fullName evidence="2">Uncharacterized protein</fullName>
    </submittedName>
</protein>
<accession>A0A415GN59</accession>
<feature type="compositionally biased region" description="Polar residues" evidence="1">
    <location>
        <begin position="1"/>
        <end position="11"/>
    </location>
</feature>
<evidence type="ECO:0000313" key="3">
    <source>
        <dbReference type="Proteomes" id="UP000286598"/>
    </source>
</evidence>
<sequence length="352" mass="41236">MKPDGTNSFSTADEKRVSQEGNHFTEPDVKTGSEVKKCLQSDGTTWSYLFVHHSKVKGMEAQLTKDGRTYFVHKTIRYFKRMGKQKVQHKEIPTVSGLVFFQGFPEEIQTYLNKKFPRTHLCKNCSTGKVAEIKDSQMRPFMRVNETEPERIRFLLKPFHYYARNRILLRITSGELAGLEGYVIRINRDRRLVMDVGGISVTIAGVHAEHFEEVEPNGTSITDTNPFYQRNLQEREAIIDRYFHPVKTANEVAVQAENIDYLREYVLAELAQKRMDINKAWNTYTFIIKEIGYYYAPFIEQFKEHLDPIMREGGKVLQEMEQIIKSPHISPNDKTRYENDYQEILSQYEYLF</sequence>
<dbReference type="OrthoDB" id="1491263at2"/>
<dbReference type="AlphaFoldDB" id="A0A415GN59"/>
<reference evidence="2 3" key="1">
    <citation type="submission" date="2018-08" db="EMBL/GenBank/DDBJ databases">
        <title>A genome reference for cultivated species of the human gut microbiota.</title>
        <authorList>
            <person name="Zou Y."/>
            <person name="Xue W."/>
            <person name="Luo G."/>
        </authorList>
    </citation>
    <scope>NUCLEOTIDE SEQUENCE [LARGE SCALE GENOMIC DNA]</scope>
    <source>
        <strain evidence="2 3">AF42-9</strain>
    </source>
</reference>
<feature type="region of interest" description="Disordered" evidence="1">
    <location>
        <begin position="1"/>
        <end position="29"/>
    </location>
</feature>
<gene>
    <name evidence="2" type="ORF">DW060_05720</name>
</gene>
<dbReference type="Proteomes" id="UP000286598">
    <property type="component" value="Unassembled WGS sequence"/>
</dbReference>
<proteinExistence type="predicted"/>
<organism evidence="2 3">
    <name type="scientific">Leyella stercorea</name>
    <dbReference type="NCBI Taxonomy" id="363265"/>
    <lineage>
        <taxon>Bacteria</taxon>
        <taxon>Pseudomonadati</taxon>
        <taxon>Bacteroidota</taxon>
        <taxon>Bacteroidia</taxon>
        <taxon>Bacteroidales</taxon>
        <taxon>Prevotellaceae</taxon>
        <taxon>Leyella</taxon>
    </lineage>
</organism>
<evidence type="ECO:0000256" key="1">
    <source>
        <dbReference type="SAM" id="MobiDB-lite"/>
    </source>
</evidence>
<evidence type="ECO:0000313" key="2">
    <source>
        <dbReference type="EMBL" id="RHK51020.1"/>
    </source>
</evidence>
<keyword evidence="3" id="KW-1185">Reference proteome</keyword>
<feature type="compositionally biased region" description="Basic and acidic residues" evidence="1">
    <location>
        <begin position="12"/>
        <end position="29"/>
    </location>
</feature>
<comment type="caution">
    <text evidence="2">The sequence shown here is derived from an EMBL/GenBank/DDBJ whole genome shotgun (WGS) entry which is preliminary data.</text>
</comment>
<dbReference type="EMBL" id="QRNO01000022">
    <property type="protein sequence ID" value="RHK51020.1"/>
    <property type="molecule type" value="Genomic_DNA"/>
</dbReference>
<name>A0A415GN59_9BACT</name>